<reference evidence="1" key="2">
    <citation type="submission" date="2020-09" db="EMBL/GenBank/DDBJ databases">
        <authorList>
            <person name="Sun Q."/>
            <person name="Zhou Y."/>
        </authorList>
    </citation>
    <scope>NUCLEOTIDE SEQUENCE</scope>
    <source>
        <strain evidence="1">CGMCC 1.15178</strain>
    </source>
</reference>
<dbReference type="AlphaFoldDB" id="A0A916Z9D9"/>
<name>A0A916Z9D9_9BACL</name>
<dbReference type="Proteomes" id="UP000612456">
    <property type="component" value="Unassembled WGS sequence"/>
</dbReference>
<gene>
    <name evidence="1" type="ORF">GCM10010911_44380</name>
</gene>
<keyword evidence="2" id="KW-1185">Reference proteome</keyword>
<reference evidence="1" key="1">
    <citation type="journal article" date="2014" name="Int. J. Syst. Evol. Microbiol.">
        <title>Complete genome sequence of Corynebacterium casei LMG S-19264T (=DSM 44701T), isolated from a smear-ripened cheese.</title>
        <authorList>
            <consortium name="US DOE Joint Genome Institute (JGI-PGF)"/>
            <person name="Walter F."/>
            <person name="Albersmeier A."/>
            <person name="Kalinowski J."/>
            <person name="Ruckert C."/>
        </authorList>
    </citation>
    <scope>NUCLEOTIDE SEQUENCE</scope>
    <source>
        <strain evidence="1">CGMCC 1.15178</strain>
    </source>
</reference>
<evidence type="ECO:0000313" key="2">
    <source>
        <dbReference type="Proteomes" id="UP000612456"/>
    </source>
</evidence>
<organism evidence="1 2">
    <name type="scientific">Paenibacillus nasutitermitis</name>
    <dbReference type="NCBI Taxonomy" id="1652958"/>
    <lineage>
        <taxon>Bacteria</taxon>
        <taxon>Bacillati</taxon>
        <taxon>Bacillota</taxon>
        <taxon>Bacilli</taxon>
        <taxon>Bacillales</taxon>
        <taxon>Paenibacillaceae</taxon>
        <taxon>Paenibacillus</taxon>
    </lineage>
</organism>
<proteinExistence type="predicted"/>
<sequence>MRRQLAYSVLRPGGFAPLQRILQEQGPALRASLEREGVQTFSVFAAEAEVCLYYETAGGDYTFEWGPEADEWLEAWPGKDAGLTAVPMIDIFHDGVPEDPQSWRGGRTVEKRVGSVAMLKPEQFASYVFYHYQLQEEKPEGFNKTYIIGSFGTLLFSYQELPAAVSGTPRKGLLDTSNTPDNWHSTMEPHFVPWENAESGQELWRPMELIFSF</sequence>
<dbReference type="RefSeq" id="WP_188995009.1">
    <property type="nucleotide sequence ID" value="NZ_BMHP01000003.1"/>
</dbReference>
<dbReference type="EMBL" id="BMHP01000003">
    <property type="protein sequence ID" value="GGD81356.1"/>
    <property type="molecule type" value="Genomic_DNA"/>
</dbReference>
<evidence type="ECO:0000313" key="1">
    <source>
        <dbReference type="EMBL" id="GGD81356.1"/>
    </source>
</evidence>
<accession>A0A916Z9D9</accession>
<comment type="caution">
    <text evidence="1">The sequence shown here is derived from an EMBL/GenBank/DDBJ whole genome shotgun (WGS) entry which is preliminary data.</text>
</comment>
<protein>
    <submittedName>
        <fullName evidence="1">Uncharacterized protein</fullName>
    </submittedName>
</protein>